<evidence type="ECO:0000313" key="6">
    <source>
        <dbReference type="EMBL" id="KAK2149160.1"/>
    </source>
</evidence>
<dbReference type="Pfam" id="PF02825">
    <property type="entry name" value="WWE"/>
    <property type="match status" value="1"/>
</dbReference>
<evidence type="ECO:0000256" key="3">
    <source>
        <dbReference type="ARBA" id="ARBA00024347"/>
    </source>
</evidence>
<dbReference type="GO" id="GO:0008270">
    <property type="term" value="F:zinc ion binding"/>
    <property type="evidence" value="ECO:0007669"/>
    <property type="project" value="InterPro"/>
</dbReference>
<dbReference type="SMART" id="SM00678">
    <property type="entry name" value="WWE"/>
    <property type="match status" value="1"/>
</dbReference>
<dbReference type="SUPFAM" id="SSF117839">
    <property type="entry name" value="WWE domain"/>
    <property type="match status" value="1"/>
</dbReference>
<dbReference type="AlphaFoldDB" id="A0AAD9JB12"/>
<comment type="subcellular location">
    <subcellularLocation>
        <location evidence="1">Nucleus</location>
    </subcellularLocation>
</comment>
<feature type="region of interest" description="Disordered" evidence="4">
    <location>
        <begin position="633"/>
        <end position="668"/>
    </location>
</feature>
<dbReference type="PANTHER" id="PTHR45740">
    <property type="entry name" value="POLY [ADP-RIBOSE] POLYMERASE"/>
    <property type="match status" value="1"/>
</dbReference>
<dbReference type="Proteomes" id="UP001208570">
    <property type="component" value="Unassembled WGS sequence"/>
</dbReference>
<evidence type="ECO:0000256" key="2">
    <source>
        <dbReference type="ARBA" id="ARBA00023242"/>
    </source>
</evidence>
<feature type="domain" description="WWE" evidence="5">
    <location>
        <begin position="655"/>
        <end position="733"/>
    </location>
</feature>
<dbReference type="PANTHER" id="PTHR45740:SF2">
    <property type="entry name" value="POLY [ADP-RIBOSE] POLYMERASE"/>
    <property type="match status" value="1"/>
</dbReference>
<dbReference type="PROSITE" id="PS50918">
    <property type="entry name" value="WWE"/>
    <property type="match status" value="1"/>
</dbReference>
<dbReference type="GO" id="GO:1990404">
    <property type="term" value="F:NAD+-protein mono-ADP-ribosyltransferase activity"/>
    <property type="evidence" value="ECO:0007669"/>
    <property type="project" value="TreeGrafter"/>
</dbReference>
<keyword evidence="2" id="KW-0539">Nucleus</keyword>
<dbReference type="InterPro" id="IPR004170">
    <property type="entry name" value="WWE_dom"/>
</dbReference>
<evidence type="ECO:0000313" key="7">
    <source>
        <dbReference type="Proteomes" id="UP001208570"/>
    </source>
</evidence>
<comment type="similarity">
    <text evidence="3">Belongs to the ARTD/PARP family.</text>
</comment>
<organism evidence="6 7">
    <name type="scientific">Paralvinella palmiformis</name>
    <dbReference type="NCBI Taxonomy" id="53620"/>
    <lineage>
        <taxon>Eukaryota</taxon>
        <taxon>Metazoa</taxon>
        <taxon>Spiralia</taxon>
        <taxon>Lophotrochozoa</taxon>
        <taxon>Annelida</taxon>
        <taxon>Polychaeta</taxon>
        <taxon>Sedentaria</taxon>
        <taxon>Canalipalpata</taxon>
        <taxon>Terebellida</taxon>
        <taxon>Terebelliformia</taxon>
        <taxon>Alvinellidae</taxon>
        <taxon>Paralvinella</taxon>
    </lineage>
</organism>
<protein>
    <recommendedName>
        <fullName evidence="5">WWE domain-containing protein</fullName>
    </recommendedName>
</protein>
<dbReference type="InterPro" id="IPR051712">
    <property type="entry name" value="ARTD-AVP"/>
</dbReference>
<dbReference type="InterPro" id="IPR037197">
    <property type="entry name" value="WWE_dom_sf"/>
</dbReference>
<evidence type="ECO:0000259" key="5">
    <source>
        <dbReference type="PROSITE" id="PS50918"/>
    </source>
</evidence>
<proteinExistence type="inferred from homology"/>
<comment type="caution">
    <text evidence="6">The sequence shown here is derived from an EMBL/GenBank/DDBJ whole genome shotgun (WGS) entry which is preliminary data.</text>
</comment>
<evidence type="ECO:0000256" key="1">
    <source>
        <dbReference type="ARBA" id="ARBA00004123"/>
    </source>
</evidence>
<feature type="compositionally biased region" description="Acidic residues" evidence="4">
    <location>
        <begin position="641"/>
        <end position="655"/>
    </location>
</feature>
<reference evidence="6" key="1">
    <citation type="journal article" date="2023" name="Mol. Biol. Evol.">
        <title>Third-Generation Sequencing Reveals the Adaptive Role of the Epigenome in Three Deep-Sea Polychaetes.</title>
        <authorList>
            <person name="Perez M."/>
            <person name="Aroh O."/>
            <person name="Sun Y."/>
            <person name="Lan Y."/>
            <person name="Juniper S.K."/>
            <person name="Young C.R."/>
            <person name="Angers B."/>
            <person name="Qian P.Y."/>
        </authorList>
    </citation>
    <scope>NUCLEOTIDE SEQUENCE</scope>
    <source>
        <strain evidence="6">P08H-3</strain>
    </source>
</reference>
<keyword evidence="7" id="KW-1185">Reference proteome</keyword>
<dbReference type="GO" id="GO:0003950">
    <property type="term" value="F:NAD+ poly-ADP-ribosyltransferase activity"/>
    <property type="evidence" value="ECO:0007669"/>
    <property type="project" value="TreeGrafter"/>
</dbReference>
<sequence length="736" mass="84290">MAARKEPDPKRLFKKIVCDYDSRVKLCHPDLLQYFGNLGSAARYFRRYPEYFGVFEDDDGNPQIVGAKLKDMVICMPYAIRRRGYRCVEPDCPLLHLCRDHVGGYCMNGMNCDRNHNLNVTIVCHNECWSLGSLILKSDTDQMLLKSDIKLFTTMAQGKTDSNMRVLGRLGLLDTQPPYPEEKLMALLRMSLPQVCNWYNNLPDCPNGSACVRFHLCKSKIIRVCENPDCCKAHNLKSPHTQRLLKTYNLEGKTFEELRDAFIIHKVMPKGDIEVAQIQTAKFLDQLRRRPFARGVDFPDDILMPSFVEKQPDELLFNSEEIEAIQNAMGETDLTDFVINQQLAESQVEIFGEKEKRKSMNPAVLVNPFQRLFGQRSRRLNPVEADQPFLCEAFEKGNCSDAKCKDKHFVGTYLWQVEIGGHWADMNSVNDELEAYYNKGQKDYVTQVPLEAEHDIGELVMIEFRPAVVGKILHNNTKVRVRRLEKRPCAAKEPPVQKLTKTPKPKVAVPSILKGNSRLSFVADKPQPSSMDASAAAVSWQICFKNVWLPLNKASEEIEQAFQRGEEEYITEVPVQCGTELVAINLKNNVAILFSDSSMCEMRRQVSHDVPKTVKSPKQTDLSELLSIDEENKEEINLRVDDDDDVGVDNDDDGEASGAGNGPSQTPEWQWQWRNDELKWEAYHKKISEVLERQYRNGKKTCHLKVNGEEWLVNYLAETQENKTTNQIHHIRRVNN</sequence>
<evidence type="ECO:0000256" key="4">
    <source>
        <dbReference type="SAM" id="MobiDB-lite"/>
    </source>
</evidence>
<dbReference type="Gene3D" id="3.30.720.50">
    <property type="match status" value="1"/>
</dbReference>
<accession>A0AAD9JB12</accession>
<dbReference type="GO" id="GO:0005634">
    <property type="term" value="C:nucleus"/>
    <property type="evidence" value="ECO:0007669"/>
    <property type="project" value="UniProtKB-SubCell"/>
</dbReference>
<dbReference type="EMBL" id="JAODUP010000464">
    <property type="protein sequence ID" value="KAK2149160.1"/>
    <property type="molecule type" value="Genomic_DNA"/>
</dbReference>
<name>A0AAD9JB12_9ANNE</name>
<gene>
    <name evidence="6" type="ORF">LSH36_464g02032</name>
</gene>
<dbReference type="InterPro" id="IPR018123">
    <property type="entry name" value="WWE-dom_subgr"/>
</dbReference>